<evidence type="ECO:0008006" key="3">
    <source>
        <dbReference type="Google" id="ProtNLM"/>
    </source>
</evidence>
<accession>A0A552DUA3</accession>
<reference evidence="1 2" key="1">
    <citation type="submission" date="2019-01" db="EMBL/GenBank/DDBJ databases">
        <title>Coherence of Microcystis species and biogeography revealed through population genomics.</title>
        <authorList>
            <person name="Perez-Carrascal O.M."/>
            <person name="Terrat Y."/>
            <person name="Giani A."/>
            <person name="Fortin N."/>
            <person name="Tromas N."/>
            <person name="Shapiro B.J."/>
        </authorList>
    </citation>
    <scope>NUCLEOTIDE SEQUENCE [LARGE SCALE GENOMIC DNA]</scope>
    <source>
        <strain evidence="1">Ma_QC_B_20070730_S2</strain>
    </source>
</reference>
<comment type="caution">
    <text evidence="1">The sequence shown here is derived from an EMBL/GenBank/DDBJ whole genome shotgun (WGS) entry which is preliminary data.</text>
</comment>
<sequence>MGAICLIDTSIFLEILNVPHKASQSELILQELKEKIKAGESLFLPMATILETGNHIAKAKKVDGNQRRICAEKFVNQVTQALEGKSPFTPINFLKQEDLQGWLKEFPDQAMQGRGLGDLSIIHDWQRICDQNPGRRVYIWSLDKHLKGYNRPPKL</sequence>
<evidence type="ECO:0000313" key="1">
    <source>
        <dbReference type="EMBL" id="TRU25751.1"/>
    </source>
</evidence>
<proteinExistence type="predicted"/>
<name>A0A552DUA3_MICAE</name>
<protein>
    <recommendedName>
        <fullName evidence="3">PIN domain-containing protein</fullName>
    </recommendedName>
</protein>
<organism evidence="1 2">
    <name type="scientific">Microcystis aeruginosa Ma_QC_B_20070730_S2</name>
    <dbReference type="NCBI Taxonomy" id="2486256"/>
    <lineage>
        <taxon>Bacteria</taxon>
        <taxon>Bacillati</taxon>
        <taxon>Cyanobacteriota</taxon>
        <taxon>Cyanophyceae</taxon>
        <taxon>Oscillatoriophycideae</taxon>
        <taxon>Chroococcales</taxon>
        <taxon>Microcystaceae</taxon>
        <taxon>Microcystis</taxon>
    </lineage>
</organism>
<evidence type="ECO:0000313" key="2">
    <source>
        <dbReference type="Proteomes" id="UP000320551"/>
    </source>
</evidence>
<dbReference type="EMBL" id="SFBK01000123">
    <property type="protein sequence ID" value="TRU25751.1"/>
    <property type="molecule type" value="Genomic_DNA"/>
</dbReference>
<gene>
    <name evidence="1" type="ORF">EWV80_09185</name>
</gene>
<dbReference type="Proteomes" id="UP000320551">
    <property type="component" value="Unassembled WGS sequence"/>
</dbReference>
<dbReference type="AlphaFoldDB" id="A0A552DUA3"/>